<gene>
    <name evidence="1" type="ORF">AVEN_59110_1</name>
    <name evidence="2" type="ORF">AVEN_64549_1</name>
</gene>
<dbReference type="Proteomes" id="UP000499080">
    <property type="component" value="Unassembled WGS sequence"/>
</dbReference>
<keyword evidence="3" id="KW-1185">Reference proteome</keyword>
<evidence type="ECO:0000313" key="1">
    <source>
        <dbReference type="EMBL" id="GBO41088.1"/>
    </source>
</evidence>
<comment type="caution">
    <text evidence="1">The sequence shown here is derived from an EMBL/GenBank/DDBJ whole genome shotgun (WGS) entry which is preliminary data.</text>
</comment>
<reference evidence="1 3" key="1">
    <citation type="journal article" date="2019" name="Sci. Rep.">
        <title>Orb-weaving spider Araneus ventricosus genome elucidates the spidroin gene catalogue.</title>
        <authorList>
            <person name="Kono N."/>
            <person name="Nakamura H."/>
            <person name="Ohtoshi R."/>
            <person name="Moran D.A.P."/>
            <person name="Shinohara A."/>
            <person name="Yoshida Y."/>
            <person name="Fujiwara M."/>
            <person name="Mori M."/>
            <person name="Tomita M."/>
            <person name="Arakawa K."/>
        </authorList>
    </citation>
    <scope>NUCLEOTIDE SEQUENCE [LARGE SCALE GENOMIC DNA]</scope>
</reference>
<accession>A0A4Y2WW76</accession>
<dbReference type="EMBL" id="BGPR01066580">
    <property type="protein sequence ID" value="GBO41096.1"/>
    <property type="molecule type" value="Genomic_DNA"/>
</dbReference>
<protein>
    <submittedName>
        <fullName evidence="1">Uncharacterized protein</fullName>
    </submittedName>
</protein>
<evidence type="ECO:0000313" key="2">
    <source>
        <dbReference type="EMBL" id="GBO41096.1"/>
    </source>
</evidence>
<dbReference type="EMBL" id="BGPR01066563">
    <property type="protein sequence ID" value="GBO41088.1"/>
    <property type="molecule type" value="Genomic_DNA"/>
</dbReference>
<evidence type="ECO:0000313" key="3">
    <source>
        <dbReference type="Proteomes" id="UP000499080"/>
    </source>
</evidence>
<organism evidence="1 3">
    <name type="scientific">Araneus ventricosus</name>
    <name type="common">Orbweaver spider</name>
    <name type="synonym">Epeira ventricosa</name>
    <dbReference type="NCBI Taxonomy" id="182803"/>
    <lineage>
        <taxon>Eukaryota</taxon>
        <taxon>Metazoa</taxon>
        <taxon>Ecdysozoa</taxon>
        <taxon>Arthropoda</taxon>
        <taxon>Chelicerata</taxon>
        <taxon>Arachnida</taxon>
        <taxon>Araneae</taxon>
        <taxon>Araneomorphae</taxon>
        <taxon>Entelegynae</taxon>
        <taxon>Araneoidea</taxon>
        <taxon>Araneidae</taxon>
        <taxon>Araneus</taxon>
    </lineage>
</organism>
<sequence>MFYTIYTVYTYIYDSLYHRGLYRRIDLYATVAAKQRICLHWHLASRLEIKLEIPRMGEKESGWQGLCDFEPCLRTNFGTSVKALPNVSTKMGGKKTGLRTNGIASLLVNAQFKNRKSIWDPCAR</sequence>
<name>A0A4Y2WW76_ARAVE</name>
<proteinExistence type="predicted"/>
<dbReference type="AlphaFoldDB" id="A0A4Y2WW76"/>